<reference evidence="1 2" key="1">
    <citation type="submission" date="2021-02" db="EMBL/GenBank/DDBJ databases">
        <authorList>
            <person name="Han P."/>
        </authorList>
    </citation>
    <scope>NUCLEOTIDE SEQUENCE [LARGE SCALE GENOMIC DNA]</scope>
    <source>
        <strain evidence="1">Candidatus Nitrospira sp. ZN2</strain>
    </source>
</reference>
<name>A0ABM8RU84_9BACT</name>
<gene>
    <name evidence="1" type="ORF">NSPZN2_40324</name>
</gene>
<keyword evidence="2" id="KW-1185">Reference proteome</keyword>
<dbReference type="Proteomes" id="UP000675880">
    <property type="component" value="Unassembled WGS sequence"/>
</dbReference>
<evidence type="ECO:0000313" key="2">
    <source>
        <dbReference type="Proteomes" id="UP000675880"/>
    </source>
</evidence>
<proteinExistence type="predicted"/>
<organism evidence="1 2">
    <name type="scientific">Nitrospira defluvii</name>
    <dbReference type="NCBI Taxonomy" id="330214"/>
    <lineage>
        <taxon>Bacteria</taxon>
        <taxon>Pseudomonadati</taxon>
        <taxon>Nitrospirota</taxon>
        <taxon>Nitrospiria</taxon>
        <taxon>Nitrospirales</taxon>
        <taxon>Nitrospiraceae</taxon>
        <taxon>Nitrospira</taxon>
    </lineage>
</organism>
<accession>A0ABM8RU84</accession>
<comment type="caution">
    <text evidence="1">The sequence shown here is derived from an EMBL/GenBank/DDBJ whole genome shotgun (WGS) entry which is preliminary data.</text>
</comment>
<sequence length="78" mass="8545">MSGCIQLKWFKYCVYSTNHPKACATDSYWEAATAGLSNVDDVMTNIWESLYAVAKLWPSALVMGNSSATCSPSFPLTI</sequence>
<evidence type="ECO:0000313" key="1">
    <source>
        <dbReference type="EMBL" id="CAE6771810.1"/>
    </source>
</evidence>
<dbReference type="EMBL" id="CAJNBJ010000017">
    <property type="protein sequence ID" value="CAE6771810.1"/>
    <property type="molecule type" value="Genomic_DNA"/>
</dbReference>
<protein>
    <submittedName>
        <fullName evidence="1">Uncharacterized protein</fullName>
    </submittedName>
</protein>